<keyword evidence="4" id="KW-1185">Reference proteome</keyword>
<dbReference type="InterPro" id="IPR012349">
    <property type="entry name" value="Split_barrel_FMN-bd"/>
</dbReference>
<dbReference type="PANTHER" id="PTHR35176:SF6">
    <property type="entry name" value="HEME OXYGENASE HI_0854-RELATED"/>
    <property type="match status" value="1"/>
</dbReference>
<dbReference type="InterPro" id="IPR052019">
    <property type="entry name" value="F420H2_bilvrd_red/Heme_oxyg"/>
</dbReference>
<sequence>MSKRDAIKMTDEELDAFLAAERKVQIATIGKDGAPHLVTMFYTLWNGKIAFTTYKNSQKVRNLQRNPVMTCLVEAGTDYNELRGASLTGNVVITDDPEVLHPVGIVVGHQIIGMEPPKDPADADPAIVEGILHMMRKRVVVILEPTKITSWDHAKLV</sequence>
<dbReference type="SUPFAM" id="SSF50475">
    <property type="entry name" value="FMN-binding split barrel"/>
    <property type="match status" value="1"/>
</dbReference>
<dbReference type="Pfam" id="PF01243">
    <property type="entry name" value="PNPOx_N"/>
    <property type="match status" value="1"/>
</dbReference>
<accession>A0ABN1R969</accession>
<evidence type="ECO:0000313" key="4">
    <source>
        <dbReference type="Proteomes" id="UP001500665"/>
    </source>
</evidence>
<dbReference type="Gene3D" id="2.30.110.10">
    <property type="entry name" value="Electron Transport, Fmn-binding Protein, Chain A"/>
    <property type="match status" value="1"/>
</dbReference>
<proteinExistence type="predicted"/>
<dbReference type="PANTHER" id="PTHR35176">
    <property type="entry name" value="HEME OXYGENASE HI_0854-RELATED"/>
    <property type="match status" value="1"/>
</dbReference>
<reference evidence="3 4" key="1">
    <citation type="journal article" date="2019" name="Int. J. Syst. Evol. Microbiol.">
        <title>The Global Catalogue of Microorganisms (GCM) 10K type strain sequencing project: providing services to taxonomists for standard genome sequencing and annotation.</title>
        <authorList>
            <consortium name="The Broad Institute Genomics Platform"/>
            <consortium name="The Broad Institute Genome Sequencing Center for Infectious Disease"/>
            <person name="Wu L."/>
            <person name="Ma J."/>
        </authorList>
    </citation>
    <scope>NUCLEOTIDE SEQUENCE [LARGE SCALE GENOMIC DNA]</scope>
    <source>
        <strain evidence="3 4">JCM 10696</strain>
    </source>
</reference>
<keyword evidence="1" id="KW-0560">Oxidoreductase</keyword>
<dbReference type="InterPro" id="IPR011576">
    <property type="entry name" value="Pyridox_Oxase_N"/>
</dbReference>
<comment type="caution">
    <text evidence="3">The sequence shown here is derived from an EMBL/GenBank/DDBJ whole genome shotgun (WGS) entry which is preliminary data.</text>
</comment>
<organism evidence="3 4">
    <name type="scientific">Actinocorallia libanotica</name>
    <dbReference type="NCBI Taxonomy" id="46162"/>
    <lineage>
        <taxon>Bacteria</taxon>
        <taxon>Bacillati</taxon>
        <taxon>Actinomycetota</taxon>
        <taxon>Actinomycetes</taxon>
        <taxon>Streptosporangiales</taxon>
        <taxon>Thermomonosporaceae</taxon>
        <taxon>Actinocorallia</taxon>
    </lineage>
</organism>
<protein>
    <recommendedName>
        <fullName evidence="2">Pyridoxamine 5'-phosphate oxidase N-terminal domain-containing protein</fullName>
    </recommendedName>
</protein>
<dbReference type="Proteomes" id="UP001500665">
    <property type="component" value="Unassembled WGS sequence"/>
</dbReference>
<name>A0ABN1R969_9ACTN</name>
<dbReference type="EMBL" id="BAAAHH010000013">
    <property type="protein sequence ID" value="GAA0953684.1"/>
    <property type="molecule type" value="Genomic_DNA"/>
</dbReference>
<evidence type="ECO:0000313" key="3">
    <source>
        <dbReference type="EMBL" id="GAA0953684.1"/>
    </source>
</evidence>
<feature type="domain" description="Pyridoxamine 5'-phosphate oxidase N-terminal" evidence="2">
    <location>
        <begin position="11"/>
        <end position="130"/>
    </location>
</feature>
<evidence type="ECO:0000259" key="2">
    <source>
        <dbReference type="Pfam" id="PF01243"/>
    </source>
</evidence>
<gene>
    <name evidence="3" type="ORF">GCM10009550_36030</name>
</gene>
<dbReference type="RefSeq" id="WP_344241995.1">
    <property type="nucleotide sequence ID" value="NZ_BAAAHH010000013.1"/>
</dbReference>
<evidence type="ECO:0000256" key="1">
    <source>
        <dbReference type="ARBA" id="ARBA00023002"/>
    </source>
</evidence>